<dbReference type="Proteomes" id="UP001303899">
    <property type="component" value="Unassembled WGS sequence"/>
</dbReference>
<accession>A0ABU5S859</accession>
<dbReference type="EMBL" id="JAYGIL010000023">
    <property type="protein sequence ID" value="MEA5404662.1"/>
    <property type="molecule type" value="Genomic_DNA"/>
</dbReference>
<proteinExistence type="predicted"/>
<dbReference type="RefSeq" id="WP_323698098.1">
    <property type="nucleotide sequence ID" value="NZ_JAYGIL010000023.1"/>
</dbReference>
<evidence type="ECO:0000313" key="1">
    <source>
        <dbReference type="EMBL" id="MEA5404662.1"/>
    </source>
</evidence>
<sequence>MKIKQHFTIIITLLLINQIAYSQKYQKEALSLYEKVQERFYDKNAKLYTDVDTLERKFSHLWGLCCMIQVVNELEKAQPKKDYMTDVMKVINAYYSEKNSIGGYDSYLVKLGGGDRYYDDNQWIGIALMDAYERTKRKDYLKTSVMIYDFMMTGYDEAAGGGLYWREVDKITKNTCSNAPGIILALQLYKATKDKKYLKSAVNLYEWANKRLRSPEGIFYDNVIIKTDAIDKHAYTYNTGAMLQSNVYLYEITKDKKYLIEAKIIAESSLKTFYAKAKFKDDYWFNAVMLRAFKHLYQYDKDEKYLNAFKTCTDFALTNDLNSQGIMGKNKVVNLVNQAGMIEILLRLSESK</sequence>
<name>A0ABU5S859_9BACT</name>
<dbReference type="Pfam" id="PF03663">
    <property type="entry name" value="Glyco_hydro_76"/>
    <property type="match status" value="1"/>
</dbReference>
<protein>
    <submittedName>
        <fullName evidence="1">Glycoside hydrolase family 76 protein</fullName>
    </submittedName>
</protein>
<dbReference type="Gene3D" id="1.50.10.20">
    <property type="match status" value="1"/>
</dbReference>
<organism evidence="1 2">
    <name type="scientific">Arcicella gelida</name>
    <dbReference type="NCBI Taxonomy" id="2984195"/>
    <lineage>
        <taxon>Bacteria</taxon>
        <taxon>Pseudomonadati</taxon>
        <taxon>Bacteroidota</taxon>
        <taxon>Cytophagia</taxon>
        <taxon>Cytophagales</taxon>
        <taxon>Flectobacillaceae</taxon>
        <taxon>Arcicella</taxon>
    </lineage>
</organism>
<keyword evidence="1" id="KW-0378">Hydrolase</keyword>
<evidence type="ECO:0000313" key="2">
    <source>
        <dbReference type="Proteomes" id="UP001303899"/>
    </source>
</evidence>
<dbReference type="InterPro" id="IPR053169">
    <property type="entry name" value="MUG_Protein"/>
</dbReference>
<dbReference type="InterPro" id="IPR005198">
    <property type="entry name" value="Glyco_hydro_76"/>
</dbReference>
<dbReference type="PANTHER" id="PTHR47791">
    <property type="entry name" value="MEIOTICALLY UP-REGULATED GENE 191 PROTEIN"/>
    <property type="match status" value="1"/>
</dbReference>
<reference evidence="1 2" key="1">
    <citation type="submission" date="2023-12" db="EMBL/GenBank/DDBJ databases">
        <title>Novel species of the genus Arcicella isolated from rivers.</title>
        <authorList>
            <person name="Lu H."/>
        </authorList>
    </citation>
    <scope>NUCLEOTIDE SEQUENCE [LARGE SCALE GENOMIC DNA]</scope>
    <source>
        <strain evidence="1 2">DC2W</strain>
    </source>
</reference>
<dbReference type="GO" id="GO:0016787">
    <property type="term" value="F:hydrolase activity"/>
    <property type="evidence" value="ECO:0007669"/>
    <property type="project" value="UniProtKB-KW"/>
</dbReference>
<dbReference type="PANTHER" id="PTHR47791:SF4">
    <property type="entry name" value="(PUTATIVE SECRETED PROTEIN)-RELATED"/>
    <property type="match status" value="1"/>
</dbReference>
<dbReference type="InterPro" id="IPR008928">
    <property type="entry name" value="6-hairpin_glycosidase_sf"/>
</dbReference>
<keyword evidence="2" id="KW-1185">Reference proteome</keyword>
<dbReference type="SUPFAM" id="SSF48208">
    <property type="entry name" value="Six-hairpin glycosidases"/>
    <property type="match status" value="1"/>
</dbReference>
<comment type="caution">
    <text evidence="1">The sequence shown here is derived from an EMBL/GenBank/DDBJ whole genome shotgun (WGS) entry which is preliminary data.</text>
</comment>
<gene>
    <name evidence="1" type="ORF">VB776_17140</name>
</gene>